<accession>A0A5M3MRU8</accession>
<organism evidence="1 2">
    <name type="scientific">Coniophora puteana (strain RWD-64-598)</name>
    <name type="common">Brown rot fungus</name>
    <dbReference type="NCBI Taxonomy" id="741705"/>
    <lineage>
        <taxon>Eukaryota</taxon>
        <taxon>Fungi</taxon>
        <taxon>Dikarya</taxon>
        <taxon>Basidiomycota</taxon>
        <taxon>Agaricomycotina</taxon>
        <taxon>Agaricomycetes</taxon>
        <taxon>Agaricomycetidae</taxon>
        <taxon>Boletales</taxon>
        <taxon>Coniophorineae</taxon>
        <taxon>Coniophoraceae</taxon>
        <taxon>Coniophora</taxon>
    </lineage>
</organism>
<comment type="caution">
    <text evidence="1">The sequence shown here is derived from an EMBL/GenBank/DDBJ whole genome shotgun (WGS) entry which is preliminary data.</text>
</comment>
<sequence>RLFDCLTADRCCFIVFKLSFHKSNREGRSACLTHTPIRRVATSPISLVRS</sequence>
<name>A0A5M3MRU8_CONPW</name>
<dbReference type="KEGG" id="cput:CONPUDRAFT_82390"/>
<dbReference type="RefSeq" id="XP_007768803.1">
    <property type="nucleotide sequence ID" value="XM_007770613.1"/>
</dbReference>
<reference evidence="2" key="1">
    <citation type="journal article" date="2012" name="Science">
        <title>The Paleozoic origin of enzymatic lignin decomposition reconstructed from 31 fungal genomes.</title>
        <authorList>
            <person name="Floudas D."/>
            <person name="Binder M."/>
            <person name="Riley R."/>
            <person name="Barry K."/>
            <person name="Blanchette R.A."/>
            <person name="Henrissat B."/>
            <person name="Martinez A.T."/>
            <person name="Otillar R."/>
            <person name="Spatafora J.W."/>
            <person name="Yadav J.S."/>
            <person name="Aerts A."/>
            <person name="Benoit I."/>
            <person name="Boyd A."/>
            <person name="Carlson A."/>
            <person name="Copeland A."/>
            <person name="Coutinho P.M."/>
            <person name="de Vries R.P."/>
            <person name="Ferreira P."/>
            <person name="Findley K."/>
            <person name="Foster B."/>
            <person name="Gaskell J."/>
            <person name="Glotzer D."/>
            <person name="Gorecki P."/>
            <person name="Heitman J."/>
            <person name="Hesse C."/>
            <person name="Hori C."/>
            <person name="Igarashi K."/>
            <person name="Jurgens J.A."/>
            <person name="Kallen N."/>
            <person name="Kersten P."/>
            <person name="Kohler A."/>
            <person name="Kuees U."/>
            <person name="Kumar T.K.A."/>
            <person name="Kuo A."/>
            <person name="LaButti K."/>
            <person name="Larrondo L.F."/>
            <person name="Lindquist E."/>
            <person name="Ling A."/>
            <person name="Lombard V."/>
            <person name="Lucas S."/>
            <person name="Lundell T."/>
            <person name="Martin R."/>
            <person name="McLaughlin D.J."/>
            <person name="Morgenstern I."/>
            <person name="Morin E."/>
            <person name="Murat C."/>
            <person name="Nagy L.G."/>
            <person name="Nolan M."/>
            <person name="Ohm R.A."/>
            <person name="Patyshakuliyeva A."/>
            <person name="Rokas A."/>
            <person name="Ruiz-Duenas F.J."/>
            <person name="Sabat G."/>
            <person name="Salamov A."/>
            <person name="Samejima M."/>
            <person name="Schmutz J."/>
            <person name="Slot J.C."/>
            <person name="St John F."/>
            <person name="Stenlid J."/>
            <person name="Sun H."/>
            <person name="Sun S."/>
            <person name="Syed K."/>
            <person name="Tsang A."/>
            <person name="Wiebenga A."/>
            <person name="Young D."/>
            <person name="Pisabarro A."/>
            <person name="Eastwood D.C."/>
            <person name="Martin F."/>
            <person name="Cullen D."/>
            <person name="Grigoriev I.V."/>
            <person name="Hibbett D.S."/>
        </authorList>
    </citation>
    <scope>NUCLEOTIDE SEQUENCE [LARGE SCALE GENOMIC DNA]</scope>
    <source>
        <strain evidence="2">RWD-64-598 SS2</strain>
    </source>
</reference>
<evidence type="ECO:0000313" key="2">
    <source>
        <dbReference type="Proteomes" id="UP000053558"/>
    </source>
</evidence>
<dbReference type="AlphaFoldDB" id="A0A5M3MRU8"/>
<dbReference type="Proteomes" id="UP000053558">
    <property type="component" value="Unassembled WGS sequence"/>
</dbReference>
<proteinExistence type="predicted"/>
<gene>
    <name evidence="1" type="ORF">CONPUDRAFT_82390</name>
</gene>
<evidence type="ECO:0000313" key="1">
    <source>
        <dbReference type="EMBL" id="EIW81474.1"/>
    </source>
</evidence>
<dbReference type="EMBL" id="JH711578">
    <property type="protein sequence ID" value="EIW81474.1"/>
    <property type="molecule type" value="Genomic_DNA"/>
</dbReference>
<feature type="non-terminal residue" evidence="1">
    <location>
        <position position="1"/>
    </location>
</feature>
<protein>
    <submittedName>
        <fullName evidence="1">Uncharacterized protein</fullName>
    </submittedName>
</protein>
<keyword evidence="2" id="KW-1185">Reference proteome</keyword>
<dbReference type="GeneID" id="19210414"/>